<evidence type="ECO:0000313" key="2">
    <source>
        <dbReference type="EMBL" id="TDU82326.1"/>
    </source>
</evidence>
<name>A0A4R7SUT8_9ACTN</name>
<feature type="signal peptide" evidence="1">
    <location>
        <begin position="1"/>
        <end position="34"/>
    </location>
</feature>
<reference evidence="2 3" key="1">
    <citation type="submission" date="2019-03" db="EMBL/GenBank/DDBJ databases">
        <title>Genomic Encyclopedia of Type Strains, Phase III (KMG-III): the genomes of soil and plant-associated and newly described type strains.</title>
        <authorList>
            <person name="Whitman W."/>
        </authorList>
    </citation>
    <scope>NUCLEOTIDE SEQUENCE [LARGE SCALE GENOMIC DNA]</scope>
    <source>
        <strain evidence="2 3">VKM Ac-2575</strain>
    </source>
</reference>
<dbReference type="AlphaFoldDB" id="A0A4R7SUT8"/>
<dbReference type="Proteomes" id="UP000295151">
    <property type="component" value="Unassembled WGS sequence"/>
</dbReference>
<protein>
    <submittedName>
        <fullName evidence="2">Uncharacterized protein</fullName>
    </submittedName>
</protein>
<proteinExistence type="predicted"/>
<keyword evidence="3" id="KW-1185">Reference proteome</keyword>
<evidence type="ECO:0000256" key="1">
    <source>
        <dbReference type="SAM" id="SignalP"/>
    </source>
</evidence>
<keyword evidence="1" id="KW-0732">Signal</keyword>
<evidence type="ECO:0000313" key="3">
    <source>
        <dbReference type="Proteomes" id="UP000295151"/>
    </source>
</evidence>
<feature type="chain" id="PRO_5020949487" evidence="1">
    <location>
        <begin position="35"/>
        <end position="449"/>
    </location>
</feature>
<organism evidence="2 3">
    <name type="scientific">Kribbella voronezhensis</name>
    <dbReference type="NCBI Taxonomy" id="2512212"/>
    <lineage>
        <taxon>Bacteria</taxon>
        <taxon>Bacillati</taxon>
        <taxon>Actinomycetota</taxon>
        <taxon>Actinomycetes</taxon>
        <taxon>Propionibacteriales</taxon>
        <taxon>Kribbellaceae</taxon>
        <taxon>Kribbella</taxon>
    </lineage>
</organism>
<comment type="caution">
    <text evidence="2">The sequence shown here is derived from an EMBL/GenBank/DDBJ whole genome shotgun (WGS) entry which is preliminary data.</text>
</comment>
<accession>A0A4R7SUT8</accession>
<gene>
    <name evidence="2" type="ORF">EV138_7216</name>
</gene>
<dbReference type="EMBL" id="SOCE01000003">
    <property type="protein sequence ID" value="TDU82326.1"/>
    <property type="molecule type" value="Genomic_DNA"/>
</dbReference>
<sequence length="449" mass="47248">MNRLRTGPARVKGTIAVGCGLVLLAGWQSSPAVAAETAVSGVDLAWTDTTHTKIRITWTETTPVANSLRLDPGDGSEPLPLGSVPASAPNELLVDTSHLGSTSSSAISKIVVTDPSGGEASSPGFDRFVPGVSDPELTVMADGRVRWSVPAATGQDTTPRDPLDLDEPARYTLTLRLNELPHTVMNCGEVTLPSTTEPTGIIANRNKPYDLFVDTANEWAPNGLHGGLGGYGHVSTTALTLSAPGSSAYGVPISLTGTLSGRYIYETGRPPACAETSSAIGSGELVTLQGRNSGTSPWYVIGSTHTVAGGKYTFTLPNPGARDYRTVVANQSGSATATYGSTSASKLVRATTRVMSAKFITPTITYGTRPQAYLWVNPAGTQRAALQFKTATGAWQGVAYKTLYAGKGLLQFPWNRRGTTQFRWYIPASTHNGLPVDPIYTGAFSLTVR</sequence>